<dbReference type="AlphaFoldDB" id="A0A367ZSL0"/>
<feature type="transmembrane region" description="Helical" evidence="1">
    <location>
        <begin position="67"/>
        <end position="91"/>
    </location>
</feature>
<protein>
    <submittedName>
        <fullName evidence="2">Uncharacterized protein</fullName>
    </submittedName>
</protein>
<evidence type="ECO:0000256" key="1">
    <source>
        <dbReference type="SAM" id="Phobius"/>
    </source>
</evidence>
<organism evidence="2 3">
    <name type="scientific">Candidatus Ozemobacter sibiricus</name>
    <dbReference type="NCBI Taxonomy" id="2268124"/>
    <lineage>
        <taxon>Bacteria</taxon>
        <taxon>Candidatus Ozemobacteria</taxon>
        <taxon>Candidatus Ozemobacterales</taxon>
        <taxon>Candidatus Ozemobacteraceae</taxon>
        <taxon>Candidatus Ozemobacter</taxon>
    </lineage>
</organism>
<sequence>MPSPEVLERRLRIMSFIFVAIGILLTIGNSVIASQLAAGALTPAQLANLPQGEVMAKLLTQVAYDGFANRCLGTGLFFIQLGILFFVYLLFSKVRIIEGTM</sequence>
<evidence type="ECO:0000313" key="2">
    <source>
        <dbReference type="EMBL" id="RCK80709.1"/>
    </source>
</evidence>
<keyword evidence="1" id="KW-0812">Transmembrane</keyword>
<accession>A0A367ZSL0</accession>
<dbReference type="EMBL" id="QOQW01000005">
    <property type="protein sequence ID" value="RCK80709.1"/>
    <property type="molecule type" value="Genomic_DNA"/>
</dbReference>
<keyword evidence="1" id="KW-1133">Transmembrane helix</keyword>
<dbReference type="Proteomes" id="UP000252355">
    <property type="component" value="Unassembled WGS sequence"/>
</dbReference>
<gene>
    <name evidence="2" type="ORF">OZSIB_3022</name>
</gene>
<evidence type="ECO:0000313" key="3">
    <source>
        <dbReference type="Proteomes" id="UP000252355"/>
    </source>
</evidence>
<comment type="caution">
    <text evidence="2">The sequence shown here is derived from an EMBL/GenBank/DDBJ whole genome shotgun (WGS) entry which is preliminary data.</text>
</comment>
<name>A0A367ZSL0_9BACT</name>
<keyword evidence="1" id="KW-0472">Membrane</keyword>
<reference evidence="2 3" key="1">
    <citation type="submission" date="2018-05" db="EMBL/GenBank/DDBJ databases">
        <title>A metagenomic window into the 2 km-deep terrestrial subsurface aquifer revealed taxonomically and functionally diverse microbial community comprising novel uncultured bacterial lineages.</title>
        <authorList>
            <person name="Kadnikov V.V."/>
            <person name="Mardanov A.V."/>
            <person name="Beletsky A.V."/>
            <person name="Banks D."/>
            <person name="Pimenov N.V."/>
            <person name="Frank Y.A."/>
            <person name="Karnachuk O.V."/>
            <person name="Ravin N.V."/>
        </authorList>
    </citation>
    <scope>NUCLEOTIDE SEQUENCE [LARGE SCALE GENOMIC DNA]</scope>
    <source>
        <strain evidence="2">BY5</strain>
    </source>
</reference>
<proteinExistence type="predicted"/>